<dbReference type="Pfam" id="PF13469">
    <property type="entry name" value="Sulfotransfer_3"/>
    <property type="match status" value="1"/>
</dbReference>
<dbReference type="PANTHER" id="PTHR12788">
    <property type="entry name" value="PROTEIN-TYROSINE SULFOTRANSFERASE 2"/>
    <property type="match status" value="1"/>
</dbReference>
<dbReference type="InterPro" id="IPR019734">
    <property type="entry name" value="TPR_rpt"/>
</dbReference>
<keyword evidence="2" id="KW-0802">TPR repeat</keyword>
<dbReference type="STRING" id="1648404.CP97_11860"/>
<keyword evidence="1" id="KW-0808">Transferase</keyword>
<dbReference type="SUPFAM" id="SSF52540">
    <property type="entry name" value="P-loop containing nucleoside triphosphate hydrolases"/>
    <property type="match status" value="1"/>
</dbReference>
<evidence type="ECO:0000313" key="3">
    <source>
        <dbReference type="EMBL" id="AKQ42582.1"/>
    </source>
</evidence>
<accession>A0A0H4VCZ2</accession>
<dbReference type="GO" id="GO:0008476">
    <property type="term" value="F:protein-tyrosine sulfotransferase activity"/>
    <property type="evidence" value="ECO:0007669"/>
    <property type="project" value="InterPro"/>
</dbReference>
<evidence type="ECO:0000256" key="1">
    <source>
        <dbReference type="ARBA" id="ARBA00022679"/>
    </source>
</evidence>
<dbReference type="RefSeq" id="WP_048886119.1">
    <property type="nucleotide sequence ID" value="NZ_CP011310.1"/>
</dbReference>
<proteinExistence type="predicted"/>
<dbReference type="EMBL" id="CP011310">
    <property type="protein sequence ID" value="AKQ42582.1"/>
    <property type="molecule type" value="Genomic_DNA"/>
</dbReference>
<evidence type="ECO:0000313" key="4">
    <source>
        <dbReference type="Proteomes" id="UP000059113"/>
    </source>
</evidence>
<dbReference type="OrthoDB" id="9800698at2"/>
<dbReference type="SMART" id="SM00028">
    <property type="entry name" value="TPR"/>
    <property type="match status" value="4"/>
</dbReference>
<dbReference type="SUPFAM" id="SSF48452">
    <property type="entry name" value="TPR-like"/>
    <property type="match status" value="1"/>
</dbReference>
<dbReference type="KEGG" id="ery:CP97_11860"/>
<gene>
    <name evidence="3" type="ORF">CP97_11860</name>
</gene>
<reference evidence="4" key="2">
    <citation type="submission" date="2015-04" db="EMBL/GenBank/DDBJ databases">
        <title>The complete genome sequence of Erythrobacter sp. s21-N3.</title>
        <authorList>
            <person name="Zhuang L."/>
            <person name="Liu Y."/>
            <person name="Shao Z."/>
        </authorList>
    </citation>
    <scope>NUCLEOTIDE SEQUENCE [LARGE SCALE GENOMIC DNA]</scope>
    <source>
        <strain evidence="4">s21-N3</strain>
    </source>
</reference>
<protein>
    <submittedName>
        <fullName evidence="3">Uncharacterized protein</fullName>
    </submittedName>
</protein>
<dbReference type="InterPro" id="IPR011990">
    <property type="entry name" value="TPR-like_helical_dom_sf"/>
</dbReference>
<dbReference type="PANTHER" id="PTHR12788:SF10">
    <property type="entry name" value="PROTEIN-TYROSINE SULFOTRANSFERASE"/>
    <property type="match status" value="1"/>
</dbReference>
<dbReference type="Gene3D" id="3.40.50.300">
    <property type="entry name" value="P-loop containing nucleotide triphosphate hydrolases"/>
    <property type="match status" value="1"/>
</dbReference>
<dbReference type="PROSITE" id="PS50005">
    <property type="entry name" value="TPR"/>
    <property type="match status" value="1"/>
</dbReference>
<dbReference type="InterPro" id="IPR026634">
    <property type="entry name" value="TPST-like"/>
</dbReference>
<name>A0A0H4VCZ2_9SPHN</name>
<dbReference type="Gene3D" id="1.25.40.10">
    <property type="entry name" value="Tetratricopeptide repeat domain"/>
    <property type="match status" value="1"/>
</dbReference>
<dbReference type="PATRIC" id="fig|1648404.4.peg.2470"/>
<evidence type="ECO:0000256" key="2">
    <source>
        <dbReference type="PROSITE-ProRule" id="PRU00339"/>
    </source>
</evidence>
<feature type="repeat" description="TPR" evidence="2">
    <location>
        <begin position="214"/>
        <end position="247"/>
    </location>
</feature>
<organism evidence="3 4">
    <name type="scientific">Aurantiacibacter atlanticus</name>
    <dbReference type="NCBI Taxonomy" id="1648404"/>
    <lineage>
        <taxon>Bacteria</taxon>
        <taxon>Pseudomonadati</taxon>
        <taxon>Pseudomonadota</taxon>
        <taxon>Alphaproteobacteria</taxon>
        <taxon>Sphingomonadales</taxon>
        <taxon>Erythrobacteraceae</taxon>
        <taxon>Aurantiacibacter</taxon>
    </lineage>
</organism>
<dbReference type="InterPro" id="IPR027417">
    <property type="entry name" value="P-loop_NTPase"/>
</dbReference>
<dbReference type="Pfam" id="PF13432">
    <property type="entry name" value="TPR_16"/>
    <property type="match status" value="2"/>
</dbReference>
<dbReference type="AlphaFoldDB" id="A0A0H4VCZ2"/>
<keyword evidence="4" id="KW-1185">Reference proteome</keyword>
<dbReference type="Proteomes" id="UP000059113">
    <property type="component" value="Chromosome"/>
</dbReference>
<sequence length="528" mass="59572">MQTKAVPSVHPGLFPIRELLEDSKFELASKQLIGFLRNNPDHPQGLAMLGEAAAKLGALGQAEHFLRKAINAGARDYETRRQLASVFNQQAKPDAAREMFETLSREKPDPNTELILAAIYEKTGRSEKAREMYCAISEAHPGHLLAWVAFGHSLRANGQVDDAVAAYRRAILIDDGFGDAWWGLASIKSPILTDEDVKTMQASLAIAVDERNSAPLHFALGRAFHDRKDFDEAFEHYQAGNQIRAESLNYDPEELTQEVDEIISSVDADYIARLPQRAVGDAVPVFIVSMPRSGSTLLEQMLGSHLQIEPAGELPYIPAMLRSFMEMATRRSKVTVTQAIHEMSTDLAEALGRDYMARAEVHLTERTPFFIDKMPPNWSNVLFIRKILPQAKFISIRRDAMDCCFSNFTQSFTSAHASSFTLEHVGRSYVENVRLMDHFSRRCPGLVHPIDYPALVENAQGQLEPTLEYLGLEWESDLLEFHRLKRTVRTPSSEQVRRPLNRDGMEVWRPYSHHLEPLRKVLGRLAEV</sequence>
<reference evidence="3 4" key="1">
    <citation type="journal article" date="2015" name="Int. J. Syst. Evol. Microbiol.">
        <title>Erythrobacter atlanticus sp. nov., a bacterium from ocean sediment able to degrade polycyclic aromatic hydrocarbons.</title>
        <authorList>
            <person name="Zhuang L."/>
            <person name="Liu Y."/>
            <person name="Wang L."/>
            <person name="Wang W."/>
            <person name="Shao Z."/>
        </authorList>
    </citation>
    <scope>NUCLEOTIDE SEQUENCE [LARGE SCALE GENOMIC DNA]</scope>
    <source>
        <strain evidence="4">s21-N3</strain>
    </source>
</reference>